<keyword evidence="3" id="KW-1185">Reference proteome</keyword>
<organism evidence="2 3">
    <name type="scientific">Flavihumibacter petaseus NBRC 106054</name>
    <dbReference type="NCBI Taxonomy" id="1220578"/>
    <lineage>
        <taxon>Bacteria</taxon>
        <taxon>Pseudomonadati</taxon>
        <taxon>Bacteroidota</taxon>
        <taxon>Chitinophagia</taxon>
        <taxon>Chitinophagales</taxon>
        <taxon>Chitinophagaceae</taxon>
        <taxon>Flavihumibacter</taxon>
    </lineage>
</organism>
<protein>
    <recommendedName>
        <fullName evidence="1">Endo-alpha-N-acetylgalactosaminidase domain-containing protein</fullName>
    </recommendedName>
</protein>
<dbReference type="AlphaFoldDB" id="A0A0E9N109"/>
<evidence type="ECO:0000313" key="3">
    <source>
        <dbReference type="Proteomes" id="UP000033121"/>
    </source>
</evidence>
<evidence type="ECO:0000259" key="1">
    <source>
        <dbReference type="Pfam" id="PF12905"/>
    </source>
</evidence>
<accession>A0A0E9N109</accession>
<dbReference type="OrthoDB" id="1095434at2"/>
<gene>
    <name evidence="2" type="ORF">FPE01S_02_06340</name>
</gene>
<dbReference type="InterPro" id="IPR025706">
    <property type="entry name" value="Endoa_GalNAc"/>
</dbReference>
<feature type="domain" description="Endo-alpha-N-acetylgalactosaminidase" evidence="1">
    <location>
        <begin position="46"/>
        <end position="223"/>
    </location>
</feature>
<dbReference type="STRING" id="1220578.FPE01S_02_06340"/>
<comment type="caution">
    <text evidence="2">The sequence shown here is derived from an EMBL/GenBank/DDBJ whole genome shotgun (WGS) entry which is preliminary data.</text>
</comment>
<reference evidence="2 3" key="1">
    <citation type="submission" date="2015-04" db="EMBL/GenBank/DDBJ databases">
        <title>Whole genome shotgun sequence of Flavihumibacter petaseus NBRC 106054.</title>
        <authorList>
            <person name="Miyazawa S."/>
            <person name="Hosoyama A."/>
            <person name="Hashimoto M."/>
            <person name="Noguchi M."/>
            <person name="Tsuchikane K."/>
            <person name="Ohji S."/>
            <person name="Yamazoe A."/>
            <person name="Ichikawa N."/>
            <person name="Kimura A."/>
            <person name="Fujita N."/>
        </authorList>
    </citation>
    <scope>NUCLEOTIDE SEQUENCE [LARGE SCALE GENOMIC DNA]</scope>
    <source>
        <strain evidence="2 3">NBRC 106054</strain>
    </source>
</reference>
<dbReference type="Gene3D" id="3.20.20.80">
    <property type="entry name" value="Glycosidases"/>
    <property type="match status" value="2"/>
</dbReference>
<dbReference type="RefSeq" id="WP_052955757.1">
    <property type="nucleotide sequence ID" value="NZ_BBWV01000002.1"/>
</dbReference>
<evidence type="ECO:0000313" key="2">
    <source>
        <dbReference type="EMBL" id="GAO43529.1"/>
    </source>
</evidence>
<dbReference type="Proteomes" id="UP000033121">
    <property type="component" value="Unassembled WGS sequence"/>
</dbReference>
<dbReference type="Pfam" id="PF12905">
    <property type="entry name" value="Glyco_hydro_101"/>
    <property type="match status" value="2"/>
</dbReference>
<name>A0A0E9N109_9BACT</name>
<dbReference type="EMBL" id="BBWV01000002">
    <property type="protein sequence ID" value="GAO43529.1"/>
    <property type="molecule type" value="Genomic_DNA"/>
</dbReference>
<dbReference type="InterPro" id="IPR013780">
    <property type="entry name" value="Glyco_hydro_b"/>
</dbReference>
<sequence length="928" mass="106897">MQLRWILFVLVVVHTSASGQQTRWNHRYDQTLVMKIACAIPDNKKGSVVLATFKEVLDLVRRTDQITLEAPKILYLVGWQYNGHDDKYPAFFAVNEHLKRPEDANARESLLWLMREAKKFHTTISLHINMTDAYDDSPLWDTYVKEDMLSKNEDGTLMVVGEYNGKKAYQVNYQREWEKGYAQKRIDSLLHLLPALKEAGTIHLDAWIARDSKGHRESAIQEAAYQQKVGRYWLSRGIEPTSEWVMDYMEGIIPFYWHFNARTTDQYLRQPASVVTGGHFNPDLKRSDFGLEFLFGTSMYGENHFPGWQRYRNKQFDGNWETGFMKDFFLQFPQYAFLNRLQRLSVTGKGENRMAAFSDSVVVSLKDSIIKRGNFVFRNHNQVLFPLTWRYDASYIAYSTQATMIDRPVPQQWKGKTTLGLFVLNKSGWQKEKEIPLRNGRMQFTLEAEKPVLLVPAGAAAVRATARAGDTTFIHHEVVTKIPQRFAYHQTLTYKLMLAEAGFDGKFRRRDNGVNKNYLNAEQALAVIGRLDKITLGMPKIVYLVGWQYNGHDSKYPALFEGNPAIKRSQDKDALESIRWLMKEARKYNTVVSLHINLFDAYEDSPLWDTYVNNNIIARRQDGSLMGGECGYPISYAQEWKTGFLQKRIDSLCSLLPLGEAGTIHVDAFHTWPPKPIQQADGSWRISLDKSITSPFLGFTPEDETKTQEKIYEYFGSKGIDVTSEGVDFLREQSFVQWQSMAWWYNNREQYLKWPASVYCGGEDRSDWGKLFGTSMHVEEEARIDPVGLPGVKAAFCQKTLIWYYLNRLDRLFLVDRDGYRMVQFSGGVKTEIGQGVFRLYEGNALLAEGSDVCMPASWIDSKSMIAYSRDGYEKRTWRLPAAFRKATQAEIFVVTANGTEKKGSTKISKGQLRLQLSPDEMVWIKIK</sequence>
<feature type="domain" description="Endo-alpha-N-acetylgalactosaminidase" evidence="1">
    <location>
        <begin position="525"/>
        <end position="670"/>
    </location>
</feature>
<dbReference type="GO" id="GO:0033926">
    <property type="term" value="F:endo-alpha-N-acetylgalactosaminidase activity"/>
    <property type="evidence" value="ECO:0007669"/>
    <property type="project" value="InterPro"/>
</dbReference>
<proteinExistence type="predicted"/>
<dbReference type="Gene3D" id="2.60.40.1180">
    <property type="entry name" value="Golgi alpha-mannosidase II"/>
    <property type="match status" value="2"/>
</dbReference>